<gene>
    <name evidence="1" type="primary">Necator_chrII.g8524</name>
    <name evidence="1" type="ORF">RB195_020729</name>
</gene>
<dbReference type="Proteomes" id="UP001303046">
    <property type="component" value="Unassembled WGS sequence"/>
</dbReference>
<sequence>MNENSEVVYLDTIKDEPKTAEANRVVEHPEEAVSYGQFNVENGRPKMKFITRKYREHVELPFFKACNIIIREM</sequence>
<dbReference type="EMBL" id="JAVFWL010000002">
    <property type="protein sequence ID" value="KAK6738798.1"/>
    <property type="molecule type" value="Genomic_DNA"/>
</dbReference>
<protein>
    <submittedName>
        <fullName evidence="1">Uncharacterized protein</fullName>
    </submittedName>
</protein>
<name>A0ABR1CMF2_NECAM</name>
<proteinExistence type="predicted"/>
<keyword evidence="2" id="KW-1185">Reference proteome</keyword>
<evidence type="ECO:0000313" key="2">
    <source>
        <dbReference type="Proteomes" id="UP001303046"/>
    </source>
</evidence>
<accession>A0ABR1CMF2</accession>
<evidence type="ECO:0000313" key="1">
    <source>
        <dbReference type="EMBL" id="KAK6738798.1"/>
    </source>
</evidence>
<reference evidence="1 2" key="1">
    <citation type="submission" date="2023-08" db="EMBL/GenBank/DDBJ databases">
        <title>A Necator americanus chromosomal reference genome.</title>
        <authorList>
            <person name="Ilik V."/>
            <person name="Petrzelkova K.J."/>
            <person name="Pardy F."/>
            <person name="Fuh T."/>
            <person name="Niatou-Singa F.S."/>
            <person name="Gouil Q."/>
            <person name="Baker L."/>
            <person name="Ritchie M.E."/>
            <person name="Jex A.R."/>
            <person name="Gazzola D."/>
            <person name="Li H."/>
            <person name="Toshio Fujiwara R."/>
            <person name="Zhan B."/>
            <person name="Aroian R.V."/>
            <person name="Pafco B."/>
            <person name="Schwarz E.M."/>
        </authorList>
    </citation>
    <scope>NUCLEOTIDE SEQUENCE [LARGE SCALE GENOMIC DNA]</scope>
    <source>
        <strain evidence="1 2">Aroian</strain>
        <tissue evidence="1">Whole animal</tissue>
    </source>
</reference>
<comment type="caution">
    <text evidence="1">The sequence shown here is derived from an EMBL/GenBank/DDBJ whole genome shotgun (WGS) entry which is preliminary data.</text>
</comment>
<organism evidence="1 2">
    <name type="scientific">Necator americanus</name>
    <name type="common">Human hookworm</name>
    <dbReference type="NCBI Taxonomy" id="51031"/>
    <lineage>
        <taxon>Eukaryota</taxon>
        <taxon>Metazoa</taxon>
        <taxon>Ecdysozoa</taxon>
        <taxon>Nematoda</taxon>
        <taxon>Chromadorea</taxon>
        <taxon>Rhabditida</taxon>
        <taxon>Rhabditina</taxon>
        <taxon>Rhabditomorpha</taxon>
        <taxon>Strongyloidea</taxon>
        <taxon>Ancylostomatidae</taxon>
        <taxon>Bunostominae</taxon>
        <taxon>Necator</taxon>
    </lineage>
</organism>